<feature type="region of interest" description="Disordered" evidence="8">
    <location>
        <begin position="1"/>
        <end position="230"/>
    </location>
</feature>
<evidence type="ECO:0000313" key="10">
    <source>
        <dbReference type="EMBL" id="KAG2220822.1"/>
    </source>
</evidence>
<dbReference type="GO" id="GO:0010628">
    <property type="term" value="P:positive regulation of gene expression"/>
    <property type="evidence" value="ECO:0007669"/>
    <property type="project" value="UniProtKB-ARBA"/>
</dbReference>
<sequence>MSGEAPSAPSTSPPPPPQPAESSGSNLARKTTTTDETIIKKSDEPMQSASSDTNHVNTNETDSVKIKTEPDNNAKSDTALQSLSSSPAQTFAPTSAVNNNNNMTINSSNNNPSGATLHENLTSPQSPSQSTSSPRHPLDNNVLSSRTESPVSESSVPQARQTNTPPAVPSSTTMEPASRHTGNSIAAIVPTLPPTSSIGNNNTTPVIKERSRSPMSVDAPYQQSSSPVVQQTAVVTTTDSGAVPMTEVGAGATTTVQEQEPVSDVRSSPPPSPQRTSQQQQANGYRPLNVKDALTYLDQVKIQFSDQPEIYNKFLDIMKDFKSQAIDTPGVIERVSTLFRGHPTLISGFNTFLPPGYRIECTVDEHGRNIIKVTTPSGTTITTDGEPLNLNSATNETRYYQPYTQQQQQQPVLTSGYVAREPSGLGMTPHAPPPSSTQQQPVSHPYSHHHHNQASPPSSHEDSNSSRKAPVEFNHAINYVNKIKNRFSVEPDTYKQFLEILQTYQKEQKPIQEVYAQVQTLFNGANDLLDEFKQFLPEASGAVPGDINVFFGGAQGKRGSMMVPSLSTTGTRKKRMSAAGITKMSNVRNGMETDDDLQPSRATVSAEEAEFFDRVKKYIGNKATYRAFLKLLNLFSQQILDQNLLVARVESFIGGNRELFDWFKTLVGYDTKKGFLDNEPQLKEKLYLTHCASCGPSYRRVPKEWQEQTCSGRDTLCSEVLNDEYVSYPRWASEDSEFVASKKNHFEEALHRVEEERYDYDLSIEANLNTIALLEPVSKKISVMSLEEKATFRLPPGLGGPSKAIYQHIIKKIYGPERGVEIIELVHDNPIATVPILLKRLKQKDDEWKRAQREWNKIWREVESQNYYKALDYQGVTFKSSDKKAMGTKALLSEIESIRSLQPEKRLFLKGRPMVVPDGGSRLPPQFSFSFKDQPTFKDVTRLIISFLEHQDMYSQEECDGLRSVLETFVPAMFDVLDISPSTDLPKGRGQEDGDEDDVMAEADDEGGDDDRAAPSSYDSDGDVGMGEAGSGRRSTTTRSVNNDNNTDKQESQSGTAAGQFSNDTQQRPEERSDSVGGNPSPPPEEPVDNDPLDEGKPKPPVITFFGNDTFYCFVRLFQLVYTRLQKMKLADIAYRKNPETTKKANKAALDLEADNITIHDVEMDFSHGYYYALLDLIDLFFDGAVNQATFEECSRYIFGSKAYIMFTIDKLILLLTRHMHHIMTDVRSRQLVELFRTYRNLEHPPDAQQLATYKVRAEQDVIGIDQNVYGIVFDTGTRIISIQLLDQEDYPLETDARIAYNDYITEFADFNVPTRGIQEQELKRQFLKRNITGKRKREDNEDAYVYPGMQYKISKESYHMFYIIDTEDTFIRKRRTVCQQGSTSSSTKKDSKWHSWLESDKGWSRNVESKEMAEKEAKALFSGVKENEDDSATKEKDHKQAKNYPEKDEQQVSSATNITSTQPPSSSSTSTEIASNIEVPPQQQESESKQMEKDPTTDNNKPKTSPPPPSSSSLSSQMDISNNNSQ</sequence>
<name>A0A8H7VJ48_9FUNG</name>
<dbReference type="FunFam" id="1.20.1160.11:FF:000003">
    <property type="entry name" value="Paired amphipathic helix SIN3-like protein"/>
    <property type="match status" value="1"/>
</dbReference>
<dbReference type="GO" id="GO:0003714">
    <property type="term" value="F:transcription corepressor activity"/>
    <property type="evidence" value="ECO:0007669"/>
    <property type="project" value="InterPro"/>
</dbReference>
<feature type="compositionally biased region" description="Polar residues" evidence="8">
    <location>
        <begin position="194"/>
        <end position="205"/>
    </location>
</feature>
<keyword evidence="11" id="KW-1185">Reference proteome</keyword>
<dbReference type="PANTHER" id="PTHR12346:SF0">
    <property type="entry name" value="SIN3A, ISOFORM G"/>
    <property type="match status" value="1"/>
</dbReference>
<feature type="region of interest" description="Disordered" evidence="8">
    <location>
        <begin position="1422"/>
        <end position="1527"/>
    </location>
</feature>
<evidence type="ECO:0000259" key="9">
    <source>
        <dbReference type="SMART" id="SM00761"/>
    </source>
</evidence>
<dbReference type="SMART" id="SM00761">
    <property type="entry name" value="HDAC_interact"/>
    <property type="match status" value="1"/>
</dbReference>
<evidence type="ECO:0000256" key="1">
    <source>
        <dbReference type="ARBA" id="ARBA00004123"/>
    </source>
</evidence>
<evidence type="ECO:0000256" key="2">
    <source>
        <dbReference type="ARBA" id="ARBA00022491"/>
    </source>
</evidence>
<dbReference type="Pfam" id="PF02671">
    <property type="entry name" value="PAH"/>
    <property type="match status" value="3"/>
</dbReference>
<feature type="compositionally biased region" description="Low complexity" evidence="8">
    <location>
        <begin position="20"/>
        <end position="36"/>
    </location>
</feature>
<organism evidence="10 11">
    <name type="scientific">Circinella minor</name>
    <dbReference type="NCBI Taxonomy" id="1195481"/>
    <lineage>
        <taxon>Eukaryota</taxon>
        <taxon>Fungi</taxon>
        <taxon>Fungi incertae sedis</taxon>
        <taxon>Mucoromycota</taxon>
        <taxon>Mucoromycotina</taxon>
        <taxon>Mucoromycetes</taxon>
        <taxon>Mucorales</taxon>
        <taxon>Lichtheimiaceae</taxon>
        <taxon>Circinella</taxon>
    </lineage>
</organism>
<dbReference type="SUPFAM" id="SSF47762">
    <property type="entry name" value="PAH2 domain"/>
    <property type="match status" value="3"/>
</dbReference>
<feature type="region of interest" description="Disordered" evidence="8">
    <location>
        <begin position="979"/>
        <end position="1100"/>
    </location>
</feature>
<dbReference type="PANTHER" id="PTHR12346">
    <property type="entry name" value="SIN3B-RELATED"/>
    <property type="match status" value="1"/>
</dbReference>
<gene>
    <name evidence="10" type="ORF">INT45_004483</name>
</gene>
<feature type="compositionally biased region" description="Low complexity" evidence="8">
    <location>
        <begin position="436"/>
        <end position="445"/>
    </location>
</feature>
<dbReference type="InterPro" id="IPR031693">
    <property type="entry name" value="Sin3_C"/>
</dbReference>
<feature type="compositionally biased region" description="Polar residues" evidence="8">
    <location>
        <begin position="1033"/>
        <end position="1045"/>
    </location>
</feature>
<proteinExistence type="predicted"/>
<dbReference type="InterPro" id="IPR003822">
    <property type="entry name" value="PAH"/>
</dbReference>
<dbReference type="EMBL" id="JAEPRB010000128">
    <property type="protein sequence ID" value="KAG2220822.1"/>
    <property type="molecule type" value="Genomic_DNA"/>
</dbReference>
<feature type="compositionally biased region" description="Basic and acidic residues" evidence="8">
    <location>
        <begin position="62"/>
        <end position="74"/>
    </location>
</feature>
<feature type="region of interest" description="Disordered" evidence="8">
    <location>
        <begin position="253"/>
        <end position="285"/>
    </location>
</feature>
<comment type="subcellular location">
    <subcellularLocation>
        <location evidence="1 7">Nucleus</location>
    </subcellularLocation>
</comment>
<feature type="region of interest" description="Disordered" evidence="8">
    <location>
        <begin position="419"/>
        <end position="468"/>
    </location>
</feature>
<keyword evidence="3" id="KW-0677">Repeat</keyword>
<dbReference type="OrthoDB" id="10265969at2759"/>
<dbReference type="Proteomes" id="UP000646827">
    <property type="component" value="Unassembled WGS sequence"/>
</dbReference>
<dbReference type="Pfam" id="PF16879">
    <property type="entry name" value="Sin3a_C"/>
    <property type="match status" value="1"/>
</dbReference>
<feature type="compositionally biased region" description="Low complexity" evidence="8">
    <location>
        <begin position="1460"/>
        <end position="1472"/>
    </location>
</feature>
<dbReference type="GO" id="GO:0000122">
    <property type="term" value="P:negative regulation of transcription by RNA polymerase II"/>
    <property type="evidence" value="ECO:0007669"/>
    <property type="project" value="TreeGrafter"/>
</dbReference>
<reference evidence="10 11" key="1">
    <citation type="submission" date="2020-12" db="EMBL/GenBank/DDBJ databases">
        <title>Metabolic potential, ecology and presence of endohyphal bacteria is reflected in genomic diversity of Mucoromycotina.</title>
        <authorList>
            <person name="Muszewska A."/>
            <person name="Okrasinska A."/>
            <person name="Steczkiewicz K."/>
            <person name="Drgas O."/>
            <person name="Orlowska M."/>
            <person name="Perlinska-Lenart U."/>
            <person name="Aleksandrzak-Piekarczyk T."/>
            <person name="Szatraj K."/>
            <person name="Zielenkiewicz U."/>
            <person name="Pilsyk S."/>
            <person name="Malc E."/>
            <person name="Mieczkowski P."/>
            <person name="Kruszewska J.S."/>
            <person name="Biernat P."/>
            <person name="Pawlowska J."/>
        </authorList>
    </citation>
    <scope>NUCLEOTIDE SEQUENCE [LARGE SCALE GENOMIC DNA]</scope>
    <source>
        <strain evidence="10 11">CBS 142.35</strain>
    </source>
</reference>
<dbReference type="Pfam" id="PF08295">
    <property type="entry name" value="Sin3_corepress"/>
    <property type="match status" value="1"/>
</dbReference>
<keyword evidence="6 7" id="KW-0539">Nucleus</keyword>
<dbReference type="FunFam" id="1.20.1160.11:FF:000002">
    <property type="entry name" value="Paired amphipathic helix protein SIN3"/>
    <property type="match status" value="1"/>
</dbReference>
<feature type="compositionally biased region" description="Polar residues" evidence="8">
    <location>
        <begin position="1518"/>
        <end position="1527"/>
    </location>
</feature>
<protein>
    <recommendedName>
        <fullName evidence="9">Histone deacetylase interacting domain-containing protein</fullName>
    </recommendedName>
</protein>
<dbReference type="InterPro" id="IPR039774">
    <property type="entry name" value="Sin3-like"/>
</dbReference>
<feature type="domain" description="Histone deacetylase interacting" evidence="9">
    <location>
        <begin position="690"/>
        <end position="791"/>
    </location>
</feature>
<feature type="compositionally biased region" description="Polar residues" evidence="8">
    <location>
        <begin position="158"/>
        <end position="184"/>
    </location>
</feature>
<accession>A0A8H7VJ48</accession>
<evidence type="ECO:0000256" key="8">
    <source>
        <dbReference type="SAM" id="MobiDB-lite"/>
    </source>
</evidence>
<feature type="compositionally biased region" description="Polar residues" evidence="8">
    <location>
        <begin position="75"/>
        <end position="97"/>
    </location>
</feature>
<feature type="compositionally biased region" description="Low complexity" evidence="8">
    <location>
        <begin position="122"/>
        <end position="134"/>
    </location>
</feature>
<feature type="compositionally biased region" description="Basic and acidic residues" evidence="8">
    <location>
        <begin position="1487"/>
        <end position="1497"/>
    </location>
</feature>
<evidence type="ECO:0000256" key="6">
    <source>
        <dbReference type="ARBA" id="ARBA00023242"/>
    </source>
</evidence>
<feature type="compositionally biased region" description="Acidic residues" evidence="8">
    <location>
        <begin position="993"/>
        <end position="1009"/>
    </location>
</feature>
<feature type="compositionally biased region" description="Basic and acidic residues" evidence="8">
    <location>
        <begin position="1432"/>
        <end position="1451"/>
    </location>
</feature>
<keyword evidence="4" id="KW-0805">Transcription regulation</keyword>
<evidence type="ECO:0000256" key="5">
    <source>
        <dbReference type="ARBA" id="ARBA00023163"/>
    </source>
</evidence>
<evidence type="ECO:0000256" key="3">
    <source>
        <dbReference type="ARBA" id="ARBA00022737"/>
    </source>
</evidence>
<feature type="compositionally biased region" description="Polar residues" evidence="8">
    <location>
        <begin position="45"/>
        <end position="61"/>
    </location>
</feature>
<feature type="compositionally biased region" description="Low complexity" evidence="8">
    <location>
        <begin position="144"/>
        <end position="157"/>
    </location>
</feature>
<comment type="caution">
    <text evidence="10">The sequence shown here is derived from an EMBL/GenBank/DDBJ whole genome shotgun (WGS) entry which is preliminary data.</text>
</comment>
<evidence type="ECO:0000256" key="4">
    <source>
        <dbReference type="ARBA" id="ARBA00023015"/>
    </source>
</evidence>
<keyword evidence="5" id="KW-0804">Transcription</keyword>
<evidence type="ECO:0000313" key="11">
    <source>
        <dbReference type="Proteomes" id="UP000646827"/>
    </source>
</evidence>
<dbReference type="FunFam" id="1.20.1160.11:FF:000001">
    <property type="entry name" value="Paired amphipathic helix protein Sin3"/>
    <property type="match status" value="1"/>
</dbReference>
<dbReference type="InterPro" id="IPR013194">
    <property type="entry name" value="HDAC_interact_dom"/>
</dbReference>
<feature type="compositionally biased region" description="Polar residues" evidence="8">
    <location>
        <begin position="1052"/>
        <end position="1066"/>
    </location>
</feature>
<dbReference type="PROSITE" id="PS51477">
    <property type="entry name" value="PAH"/>
    <property type="match status" value="3"/>
</dbReference>
<dbReference type="InterPro" id="IPR036600">
    <property type="entry name" value="PAH_sf"/>
</dbReference>
<evidence type="ECO:0000256" key="7">
    <source>
        <dbReference type="PROSITE-ProRule" id="PRU00810"/>
    </source>
</evidence>
<keyword evidence="2" id="KW-0678">Repressor</keyword>
<dbReference type="Gene3D" id="1.20.1160.11">
    <property type="entry name" value="Paired amphipathic helix"/>
    <property type="match status" value="3"/>
</dbReference>
<feature type="compositionally biased region" description="Low complexity" evidence="8">
    <location>
        <begin position="98"/>
        <end position="113"/>
    </location>
</feature>
<feature type="compositionally biased region" description="Low complexity" evidence="8">
    <location>
        <begin position="1"/>
        <end position="10"/>
    </location>
</feature>
<dbReference type="GO" id="GO:0033698">
    <property type="term" value="C:Rpd3L complex"/>
    <property type="evidence" value="ECO:0007669"/>
    <property type="project" value="UniProtKB-ARBA"/>
</dbReference>